<evidence type="ECO:0000256" key="1">
    <source>
        <dbReference type="ARBA" id="ARBA00004141"/>
    </source>
</evidence>
<keyword evidence="13" id="KW-0496">Mitochondrion</keyword>
<keyword evidence="6" id="KW-0375">Hydrogen ion transport</keyword>
<evidence type="ECO:0000256" key="3">
    <source>
        <dbReference type="ARBA" id="ARBA00022448"/>
    </source>
</evidence>
<comment type="subcellular location">
    <subcellularLocation>
        <location evidence="1">Membrane</location>
        <topology evidence="1">Multi-pass membrane protein</topology>
    </subcellularLocation>
    <subcellularLocation>
        <location evidence="11">Mitochondrion inner membrane</location>
        <topology evidence="11">Multi-pass membrane protein</topology>
    </subcellularLocation>
</comment>
<feature type="transmembrane region" description="Helical" evidence="12">
    <location>
        <begin position="20"/>
        <end position="37"/>
    </location>
</feature>
<protein>
    <recommendedName>
        <fullName evidence="11">ATP synthase subunit a</fullName>
    </recommendedName>
</protein>
<feature type="transmembrane region" description="Helical" evidence="12">
    <location>
        <begin position="125"/>
        <end position="144"/>
    </location>
</feature>
<sequence>MVLNLFSVFDPSTSSNFSLNWLSMLLGLFIFFPLYWYNMSRCLYIYDVIIKFLLKEFESNFNKLNYKVFFFFMGLFWFVCMNNFLGLFPYIFTSTSHLSVTLGISLNLWILFMLFGWLNKMNLMFAHLVPLGSPIYLSFFMVLIETVSNLIRPITLSVRLAANMIAGHLLLTLLSNLSEYNFIIFPFSLPVMISLMILEMAVSLIQSYVFITLLSLYLNEI</sequence>
<dbReference type="PROSITE" id="PS00449">
    <property type="entry name" value="ATPASE_A"/>
    <property type="match status" value="1"/>
</dbReference>
<gene>
    <name evidence="13" type="primary">ATP6</name>
</gene>
<feature type="transmembrane region" description="Helical" evidence="12">
    <location>
        <begin position="98"/>
        <end position="118"/>
    </location>
</feature>
<dbReference type="AlphaFoldDB" id="A0AB74RXP5"/>
<evidence type="ECO:0000256" key="7">
    <source>
        <dbReference type="ARBA" id="ARBA00022989"/>
    </source>
</evidence>
<evidence type="ECO:0000256" key="11">
    <source>
        <dbReference type="RuleBase" id="RU004450"/>
    </source>
</evidence>
<evidence type="ECO:0000256" key="2">
    <source>
        <dbReference type="ARBA" id="ARBA00006810"/>
    </source>
</evidence>
<keyword evidence="10" id="KW-0066">ATP synthesis</keyword>
<dbReference type="InterPro" id="IPR045083">
    <property type="entry name" value="ATP_synth_F0_asu_bact/mt"/>
</dbReference>
<feature type="transmembrane region" description="Helical" evidence="12">
    <location>
        <begin position="68"/>
        <end position="92"/>
    </location>
</feature>
<keyword evidence="9 12" id="KW-0472">Membrane</keyword>
<keyword evidence="8" id="KW-0406">Ion transport</keyword>
<dbReference type="Gene3D" id="1.20.120.220">
    <property type="entry name" value="ATP synthase, F0 complex, subunit A"/>
    <property type="match status" value="1"/>
</dbReference>
<evidence type="ECO:0000256" key="9">
    <source>
        <dbReference type="ARBA" id="ARBA00023136"/>
    </source>
</evidence>
<dbReference type="CDD" id="cd00310">
    <property type="entry name" value="ATP-synt_Fo_a_6"/>
    <property type="match status" value="1"/>
</dbReference>
<geneLocation type="mitochondrion" evidence="13"/>
<dbReference type="InterPro" id="IPR000568">
    <property type="entry name" value="ATP_synth_F0_asu"/>
</dbReference>
<dbReference type="Pfam" id="PF00119">
    <property type="entry name" value="ATP-synt_A"/>
    <property type="match status" value="1"/>
</dbReference>
<dbReference type="InterPro" id="IPR023011">
    <property type="entry name" value="ATP_synth_F0_asu_AS"/>
</dbReference>
<feature type="transmembrane region" description="Helical" evidence="12">
    <location>
        <begin position="189"/>
        <end position="218"/>
    </location>
</feature>
<comment type="similarity">
    <text evidence="2">Belongs to the ATPase A chain family.</text>
</comment>
<organism evidence="13">
    <name type="scientific">Echinolaelaps echidninus</name>
    <dbReference type="NCBI Taxonomy" id="2759148"/>
    <lineage>
        <taxon>Eukaryota</taxon>
        <taxon>Metazoa</taxon>
        <taxon>Ecdysozoa</taxon>
        <taxon>Arthropoda</taxon>
        <taxon>Chelicerata</taxon>
        <taxon>Arachnida</taxon>
        <taxon>Acari</taxon>
        <taxon>Parasitiformes</taxon>
        <taxon>Mesostigmata</taxon>
        <taxon>Gamasina</taxon>
        <taxon>Dermanyssoidea</taxon>
        <taxon>Laelapidae</taxon>
        <taxon>Echinolaelaps</taxon>
    </lineage>
</organism>
<dbReference type="EMBL" id="OQ734843">
    <property type="protein sequence ID" value="WNY36473.1"/>
    <property type="molecule type" value="Genomic_DNA"/>
</dbReference>
<name>A0AB74RXP5_9ACAR</name>
<dbReference type="SUPFAM" id="SSF81336">
    <property type="entry name" value="F1F0 ATP synthase subunit A"/>
    <property type="match status" value="1"/>
</dbReference>
<dbReference type="GO" id="GO:0045259">
    <property type="term" value="C:proton-transporting ATP synthase complex"/>
    <property type="evidence" value="ECO:0007669"/>
    <property type="project" value="UniProtKB-KW"/>
</dbReference>
<evidence type="ECO:0000256" key="10">
    <source>
        <dbReference type="ARBA" id="ARBA00023310"/>
    </source>
</evidence>
<dbReference type="PRINTS" id="PR00123">
    <property type="entry name" value="ATPASEA"/>
</dbReference>
<keyword evidence="7 12" id="KW-1133">Transmembrane helix</keyword>
<dbReference type="PANTHER" id="PTHR11410">
    <property type="entry name" value="ATP SYNTHASE SUBUNIT A"/>
    <property type="match status" value="1"/>
</dbReference>
<accession>A0AB74RXP5</accession>
<reference evidence="13" key="1">
    <citation type="submission" date="2023-04" db="EMBL/GenBank/DDBJ databases">
        <authorList>
            <person name="Liang L."/>
        </authorList>
    </citation>
    <scope>NUCLEOTIDE SEQUENCE</scope>
</reference>
<dbReference type="GO" id="GO:0046933">
    <property type="term" value="F:proton-transporting ATP synthase activity, rotational mechanism"/>
    <property type="evidence" value="ECO:0007669"/>
    <property type="project" value="TreeGrafter"/>
</dbReference>
<evidence type="ECO:0000256" key="4">
    <source>
        <dbReference type="ARBA" id="ARBA00022547"/>
    </source>
</evidence>
<keyword evidence="3" id="KW-0813">Transport</keyword>
<evidence type="ECO:0000313" key="13">
    <source>
        <dbReference type="EMBL" id="WNY36473.1"/>
    </source>
</evidence>
<dbReference type="PANTHER" id="PTHR11410:SF0">
    <property type="entry name" value="ATP SYNTHASE SUBUNIT A"/>
    <property type="match status" value="1"/>
</dbReference>
<evidence type="ECO:0000256" key="6">
    <source>
        <dbReference type="ARBA" id="ARBA00022781"/>
    </source>
</evidence>
<evidence type="ECO:0000256" key="12">
    <source>
        <dbReference type="SAM" id="Phobius"/>
    </source>
</evidence>
<dbReference type="InterPro" id="IPR035908">
    <property type="entry name" value="F0_ATP_A_sf"/>
</dbReference>
<dbReference type="NCBIfam" id="TIGR01131">
    <property type="entry name" value="ATP_synt_6_or_A"/>
    <property type="match status" value="1"/>
</dbReference>
<dbReference type="GO" id="GO:0005743">
    <property type="term" value="C:mitochondrial inner membrane"/>
    <property type="evidence" value="ECO:0007669"/>
    <property type="project" value="UniProtKB-SubCell"/>
</dbReference>
<evidence type="ECO:0000256" key="8">
    <source>
        <dbReference type="ARBA" id="ARBA00023065"/>
    </source>
</evidence>
<keyword evidence="5 12" id="KW-0812">Transmembrane</keyword>
<proteinExistence type="inferred from homology"/>
<keyword evidence="4" id="KW-0138">CF(0)</keyword>
<evidence type="ECO:0000256" key="5">
    <source>
        <dbReference type="ARBA" id="ARBA00022692"/>
    </source>
</evidence>